<accession>A0A8T3CF68</accession>
<evidence type="ECO:0000313" key="3">
    <source>
        <dbReference type="EMBL" id="KAI0531339.1"/>
    </source>
</evidence>
<sequence length="202" mass="23105">MDNQIAGNRRTLRPRPLQPRNTPVTLAIELPAKPASFRAIPPFKQTRLEPDDKENSEVTTALPLPAMASSDFLLPAEALSLSEELEAARRQKERLRLEREKTETMLREKDLVLENEAREAEMRDLQHIEVEMKLQSLLRLIELRSLLRFETISSLRKQEEDKRKEKLLMEQNCVSSTRCEAEEAETSTAKEKGTASPISVSN</sequence>
<protein>
    <submittedName>
        <fullName evidence="3">Uncharacterized protein</fullName>
    </submittedName>
</protein>
<name>A0A8T3CF68_DENNO</name>
<organism evidence="3 4">
    <name type="scientific">Dendrobium nobile</name>
    <name type="common">Orchid</name>
    <dbReference type="NCBI Taxonomy" id="94219"/>
    <lineage>
        <taxon>Eukaryota</taxon>
        <taxon>Viridiplantae</taxon>
        <taxon>Streptophyta</taxon>
        <taxon>Embryophyta</taxon>
        <taxon>Tracheophyta</taxon>
        <taxon>Spermatophyta</taxon>
        <taxon>Magnoliopsida</taxon>
        <taxon>Liliopsida</taxon>
        <taxon>Asparagales</taxon>
        <taxon>Orchidaceae</taxon>
        <taxon>Epidendroideae</taxon>
        <taxon>Malaxideae</taxon>
        <taxon>Dendrobiinae</taxon>
        <taxon>Dendrobium</taxon>
    </lineage>
</organism>
<evidence type="ECO:0000313" key="4">
    <source>
        <dbReference type="Proteomes" id="UP000829196"/>
    </source>
</evidence>
<dbReference type="SMR" id="A0A8T3CF68"/>
<evidence type="ECO:0000256" key="1">
    <source>
        <dbReference type="SAM" id="Coils"/>
    </source>
</evidence>
<reference evidence="3" key="1">
    <citation type="journal article" date="2022" name="Front. Genet.">
        <title>Chromosome-Scale Assembly of the Dendrobium nobile Genome Provides Insights Into the Molecular Mechanism of the Biosynthesis of the Medicinal Active Ingredient of Dendrobium.</title>
        <authorList>
            <person name="Xu Q."/>
            <person name="Niu S.-C."/>
            <person name="Li K.-L."/>
            <person name="Zheng P.-J."/>
            <person name="Zhang X.-J."/>
            <person name="Jia Y."/>
            <person name="Liu Y."/>
            <person name="Niu Y.-X."/>
            <person name="Yu L.-H."/>
            <person name="Chen D.-F."/>
            <person name="Zhang G.-Q."/>
        </authorList>
    </citation>
    <scope>NUCLEOTIDE SEQUENCE</scope>
    <source>
        <tissue evidence="3">Leaf</tissue>
    </source>
</reference>
<keyword evidence="4" id="KW-1185">Reference proteome</keyword>
<proteinExistence type="predicted"/>
<evidence type="ECO:0000256" key="2">
    <source>
        <dbReference type="SAM" id="MobiDB-lite"/>
    </source>
</evidence>
<gene>
    <name evidence="3" type="ORF">KFK09_000892</name>
</gene>
<feature type="coiled-coil region" evidence="1">
    <location>
        <begin position="78"/>
        <end position="105"/>
    </location>
</feature>
<feature type="region of interest" description="Disordered" evidence="2">
    <location>
        <begin position="1"/>
        <end position="21"/>
    </location>
</feature>
<dbReference type="PANTHER" id="PTHR36790:SF1">
    <property type="entry name" value="MYELIN TRANSCRIPTION FACTOR"/>
    <property type="match status" value="1"/>
</dbReference>
<dbReference type="EMBL" id="JAGYWB010000001">
    <property type="protein sequence ID" value="KAI0531339.1"/>
    <property type="molecule type" value="Genomic_DNA"/>
</dbReference>
<dbReference type="PANTHER" id="PTHR36790">
    <property type="entry name" value="MYELIN TRANSCRIPTION FACTOR"/>
    <property type="match status" value="1"/>
</dbReference>
<keyword evidence="1" id="KW-0175">Coiled coil</keyword>
<comment type="caution">
    <text evidence="3">The sequence shown here is derived from an EMBL/GenBank/DDBJ whole genome shotgun (WGS) entry which is preliminary data.</text>
</comment>
<feature type="region of interest" description="Disordered" evidence="2">
    <location>
        <begin position="176"/>
        <end position="202"/>
    </location>
</feature>
<dbReference type="AlphaFoldDB" id="A0A8T3CF68"/>
<dbReference type="Proteomes" id="UP000829196">
    <property type="component" value="Unassembled WGS sequence"/>
</dbReference>
<dbReference type="OrthoDB" id="784792at2759"/>